<feature type="region of interest" description="Disordered" evidence="1">
    <location>
        <begin position="431"/>
        <end position="485"/>
    </location>
</feature>
<dbReference type="InterPro" id="IPR027417">
    <property type="entry name" value="P-loop_NTPase"/>
</dbReference>
<dbReference type="PANTHER" id="PTHR30121">
    <property type="entry name" value="UNCHARACTERIZED PROTEIN YJGR-RELATED"/>
    <property type="match status" value="1"/>
</dbReference>
<evidence type="ECO:0000313" key="4">
    <source>
        <dbReference type="Proteomes" id="UP000177062"/>
    </source>
</evidence>
<comment type="caution">
    <text evidence="3">The sequence shown here is derived from an EMBL/GenBank/DDBJ whole genome shotgun (WGS) entry which is preliminary data.</text>
</comment>
<reference evidence="3 4" key="1">
    <citation type="journal article" date="2016" name="Nat. Commun.">
        <title>Thousands of microbial genomes shed light on interconnected biogeochemical processes in an aquifer system.</title>
        <authorList>
            <person name="Anantharaman K."/>
            <person name="Brown C.T."/>
            <person name="Hug L.A."/>
            <person name="Sharon I."/>
            <person name="Castelle C.J."/>
            <person name="Probst A.J."/>
            <person name="Thomas B.C."/>
            <person name="Singh A."/>
            <person name="Wilkins M.J."/>
            <person name="Karaoz U."/>
            <person name="Brodie E.L."/>
            <person name="Williams K.H."/>
            <person name="Hubbard S.S."/>
            <person name="Banfield J.F."/>
        </authorList>
    </citation>
    <scope>NUCLEOTIDE SEQUENCE [LARGE SCALE GENOMIC DNA]</scope>
</reference>
<dbReference type="CDD" id="cd01127">
    <property type="entry name" value="TrwB_TraG_TraD_VirD4"/>
    <property type="match status" value="1"/>
</dbReference>
<protein>
    <recommendedName>
        <fullName evidence="2">Type IV secretion system coupling protein TraD DNA-binding domain-containing protein</fullName>
    </recommendedName>
</protein>
<evidence type="ECO:0000259" key="2">
    <source>
        <dbReference type="Pfam" id="PF10412"/>
    </source>
</evidence>
<gene>
    <name evidence="3" type="ORF">A2Y84_00450</name>
</gene>
<dbReference type="EMBL" id="MHIT01000031">
    <property type="protein sequence ID" value="OGY56239.1"/>
    <property type="molecule type" value="Genomic_DNA"/>
</dbReference>
<proteinExistence type="predicted"/>
<evidence type="ECO:0000256" key="1">
    <source>
        <dbReference type="SAM" id="MobiDB-lite"/>
    </source>
</evidence>
<dbReference type="Pfam" id="PF10412">
    <property type="entry name" value="TrwB_AAD_bind"/>
    <property type="match status" value="1"/>
</dbReference>
<dbReference type="SUPFAM" id="SSF52540">
    <property type="entry name" value="P-loop containing nucleoside triphosphate hydrolases"/>
    <property type="match status" value="1"/>
</dbReference>
<dbReference type="Gene3D" id="3.40.50.300">
    <property type="entry name" value="P-loop containing nucleotide triphosphate hydrolases"/>
    <property type="match status" value="2"/>
</dbReference>
<dbReference type="InterPro" id="IPR019476">
    <property type="entry name" value="T4SS_TraD_DNA-bd"/>
</dbReference>
<dbReference type="AlphaFoldDB" id="A0A1G1YVI3"/>
<sequence>MLEAEREITIIGKTNFRNRDSFGIKREDRRKHIYIIGKTGTGKSTLMENMLIDDIREGKGVGLIDPHGEFAEKILGFIPEERIDDVVYFDPGDTAHPIGFNPLEAVGKEHRHLVASGIMGVFKKVWPDVWSNRMEYLLNNTLLALLEYPSSTLLGVIKMLTDKKYRDRIVEDLTDPVVKNFWTHEFAKWTDRYASEAVPAVLNKIGQLIANPLIRHILGQSKSTINIRQIMDGEKILIINLSKGKIGEDNSALLGAMFITKLQMAAMSRIDTPEADRHDFHLYIDEFQNFSTDSFADILSEARKYRLSLVLTNQYLGQLVDPVSRSTKVRDAIFGNVGTIVTFRVGAEDSEFLELEFEPEFVANDLVNLPLHTIYIKLMIDGVASRPFSADTFPPHKVEGKSYADVIIANSQGRYGVPIEQVQRRIDSEYEEADKKIEERSKRRGESGLEILREEPAPKKKKEIDKDKLREALKDSLPQEGNAGN</sequence>
<dbReference type="Proteomes" id="UP000177062">
    <property type="component" value="Unassembled WGS sequence"/>
</dbReference>
<accession>A0A1G1YVI3</accession>
<dbReference type="InterPro" id="IPR051162">
    <property type="entry name" value="T4SS_component"/>
</dbReference>
<feature type="compositionally biased region" description="Basic and acidic residues" evidence="1">
    <location>
        <begin position="431"/>
        <end position="474"/>
    </location>
</feature>
<evidence type="ECO:0000313" key="3">
    <source>
        <dbReference type="EMBL" id="OGY56239.1"/>
    </source>
</evidence>
<dbReference type="PANTHER" id="PTHR30121:SF11">
    <property type="entry name" value="AAA+ ATPASE DOMAIN-CONTAINING PROTEIN"/>
    <property type="match status" value="1"/>
</dbReference>
<name>A0A1G1YVI3_9BACT</name>
<feature type="domain" description="Type IV secretion system coupling protein TraD DNA-binding" evidence="2">
    <location>
        <begin position="27"/>
        <end position="346"/>
    </location>
</feature>
<organism evidence="3 4">
    <name type="scientific">Candidatus Colwellbacteria bacterium RBG_13_48_8</name>
    <dbReference type="NCBI Taxonomy" id="1797685"/>
    <lineage>
        <taxon>Bacteria</taxon>
        <taxon>Candidatus Colwelliibacteriota</taxon>
    </lineage>
</organism>